<gene>
    <name evidence="12" type="primary">106078515</name>
    <name evidence="15" type="synonym">LOC106078515</name>
</gene>
<keyword evidence="2 8" id="KW-0812">Transmembrane</keyword>
<evidence type="ECO:0000256" key="7">
    <source>
        <dbReference type="ARBA" id="ARBA00023224"/>
    </source>
</evidence>
<feature type="region of interest" description="Disordered" evidence="9">
    <location>
        <begin position="280"/>
        <end position="323"/>
    </location>
</feature>
<feature type="domain" description="G-protein coupled receptors family 1 profile" evidence="11">
    <location>
        <begin position="51"/>
        <end position="390"/>
    </location>
</feature>
<name>A0A2C9KT32_BIOGL</name>
<evidence type="ECO:0000313" key="12">
    <source>
        <dbReference type="EnsemblMetazoa" id="BGLB023191-PA"/>
    </source>
</evidence>
<keyword evidence="7 8" id="KW-0807">Transducer</keyword>
<reference evidence="15" key="2">
    <citation type="submission" date="2025-04" db="UniProtKB">
        <authorList>
            <consortium name="RefSeq"/>
        </authorList>
    </citation>
    <scope>IDENTIFICATION</scope>
</reference>
<dbReference type="PROSITE" id="PS00237">
    <property type="entry name" value="G_PROTEIN_RECEP_F1_1"/>
    <property type="match status" value="1"/>
</dbReference>
<sequence>MYTSTLPSDSCTIFTKDEVNRIRSQHSDQMAMTLLPALLLLSIIMFVGFIGNILVFYVYFTKFTPSSARSAILAMACYDLVTCLFSIPGEIVDMRFSYSFTSEVMCRGLRMVTTIILVASGLLLVLVAVDRFQRICRPLDDHYTSKDIWKRIFLLSLLAAVIAIPSPIMYGLSYTAIDITNSDKPYKNQTLYGLECSTSEAFKNHPLQRAYSILLLAVFLVAFTIMIILYILIGKQVLRHHSFVKAVRQGSGHVLDKPHSSHQDNNEPSFVEVKESSVLHEMDQDKESPTHKESIPKKTDEKKSPSRKQSVMHRIRKVSRAGDSRTRKTTMMLFCITIVFVISFLPHIILKATQAFNKHFDQNLNTTGIVMYNIFVRSYFFNTAVNFFVYGFCSPKFRAECKALIFSFAFWIKKRRASIKSDDIQ</sequence>
<accession>A0A2C9KT32</accession>
<dbReference type="KEGG" id="bgt:106078515"/>
<dbReference type="GO" id="GO:0004930">
    <property type="term" value="F:G protein-coupled receptor activity"/>
    <property type="evidence" value="ECO:0007669"/>
    <property type="project" value="UniProtKB-KW"/>
</dbReference>
<proteinExistence type="inferred from homology"/>
<comment type="subcellular location">
    <subcellularLocation>
        <location evidence="1">Membrane</location>
        <topology evidence="1">Multi-pass membrane protein</topology>
    </subcellularLocation>
</comment>
<feature type="compositionally biased region" description="Basic and acidic residues" evidence="9">
    <location>
        <begin position="280"/>
        <end position="304"/>
    </location>
</feature>
<dbReference type="GeneID" id="106078515"/>
<keyword evidence="6 8" id="KW-0675">Receptor</keyword>
<feature type="transmembrane region" description="Helical" evidence="10">
    <location>
        <begin position="111"/>
        <end position="132"/>
    </location>
</feature>
<evidence type="ECO:0000256" key="10">
    <source>
        <dbReference type="SAM" id="Phobius"/>
    </source>
</evidence>
<feature type="transmembrane region" description="Helical" evidence="10">
    <location>
        <begin position="37"/>
        <end position="60"/>
    </location>
</feature>
<evidence type="ECO:0000313" key="14">
    <source>
        <dbReference type="Proteomes" id="UP001165740"/>
    </source>
</evidence>
<dbReference type="EnsemblMetazoa" id="BGLB023191-RA">
    <property type="protein sequence ID" value="BGLB023191-PA"/>
    <property type="gene ID" value="BGLB023191"/>
</dbReference>
<dbReference type="SMART" id="SM01381">
    <property type="entry name" value="7TM_GPCR_Srsx"/>
    <property type="match status" value="1"/>
</dbReference>
<feature type="transmembrane region" description="Helical" evidence="10">
    <location>
        <begin position="72"/>
        <end position="91"/>
    </location>
</feature>
<evidence type="ECO:0000256" key="5">
    <source>
        <dbReference type="ARBA" id="ARBA00023136"/>
    </source>
</evidence>
<evidence type="ECO:0000256" key="4">
    <source>
        <dbReference type="ARBA" id="ARBA00023040"/>
    </source>
</evidence>
<dbReference type="PROSITE" id="PS50262">
    <property type="entry name" value="G_PROTEIN_RECEP_F1_2"/>
    <property type="match status" value="1"/>
</dbReference>
<evidence type="ECO:0000256" key="9">
    <source>
        <dbReference type="SAM" id="MobiDB-lite"/>
    </source>
</evidence>
<dbReference type="AlphaFoldDB" id="A0A2C9KT32"/>
<evidence type="ECO:0000256" key="1">
    <source>
        <dbReference type="ARBA" id="ARBA00004141"/>
    </source>
</evidence>
<dbReference type="VEuPathDB" id="VectorBase:BGLB023191"/>
<dbReference type="CDD" id="cd00637">
    <property type="entry name" value="7tm_classA_rhodopsin-like"/>
    <property type="match status" value="1"/>
</dbReference>
<evidence type="ECO:0000256" key="3">
    <source>
        <dbReference type="ARBA" id="ARBA00022989"/>
    </source>
</evidence>
<dbReference type="PANTHER" id="PTHR24238:SF47">
    <property type="entry name" value="ECDYSTEROIDS_DOPAMINE RECEPTOR-RELATED"/>
    <property type="match status" value="1"/>
</dbReference>
<dbReference type="PRINTS" id="PR00237">
    <property type="entry name" value="GPCRRHODOPSN"/>
</dbReference>
<dbReference type="Gene3D" id="1.20.1070.10">
    <property type="entry name" value="Rhodopsin 7-helix transmembrane proteins"/>
    <property type="match status" value="1"/>
</dbReference>
<dbReference type="InterPro" id="IPR017452">
    <property type="entry name" value="GPCR_Rhodpsn_7TM"/>
</dbReference>
<organism evidence="12 13">
    <name type="scientific">Biomphalaria glabrata</name>
    <name type="common">Bloodfluke planorb</name>
    <name type="synonym">Freshwater snail</name>
    <dbReference type="NCBI Taxonomy" id="6526"/>
    <lineage>
        <taxon>Eukaryota</taxon>
        <taxon>Metazoa</taxon>
        <taxon>Spiralia</taxon>
        <taxon>Lophotrochozoa</taxon>
        <taxon>Mollusca</taxon>
        <taxon>Gastropoda</taxon>
        <taxon>Heterobranchia</taxon>
        <taxon>Euthyneura</taxon>
        <taxon>Panpulmonata</taxon>
        <taxon>Hygrophila</taxon>
        <taxon>Lymnaeoidea</taxon>
        <taxon>Planorbidae</taxon>
        <taxon>Biomphalaria</taxon>
    </lineage>
</organism>
<dbReference type="Proteomes" id="UP000076420">
    <property type="component" value="Unassembled WGS sequence"/>
</dbReference>
<protein>
    <submittedName>
        <fullName evidence="15">Cholecystokinin receptor-like</fullName>
    </submittedName>
</protein>
<evidence type="ECO:0000313" key="13">
    <source>
        <dbReference type="Proteomes" id="UP000076420"/>
    </source>
</evidence>
<feature type="transmembrane region" description="Helical" evidence="10">
    <location>
        <begin position="152"/>
        <end position="177"/>
    </location>
</feature>
<dbReference type="OrthoDB" id="5969463at2759"/>
<keyword evidence="5 10" id="KW-0472">Membrane</keyword>
<feature type="transmembrane region" description="Helical" evidence="10">
    <location>
        <begin position="369"/>
        <end position="393"/>
    </location>
</feature>
<dbReference type="OMA" id="SITSTIW"/>
<comment type="similarity">
    <text evidence="8">Belongs to the G-protein coupled receptor 1 family.</text>
</comment>
<dbReference type="Pfam" id="PF00001">
    <property type="entry name" value="7tm_1"/>
    <property type="match status" value="1"/>
</dbReference>
<reference evidence="12" key="1">
    <citation type="submission" date="2020-05" db="UniProtKB">
        <authorList>
            <consortium name="EnsemblMetazoa"/>
        </authorList>
    </citation>
    <scope>IDENTIFICATION</scope>
    <source>
        <strain evidence="12">BB02</strain>
    </source>
</reference>
<feature type="transmembrane region" description="Helical" evidence="10">
    <location>
        <begin position="330"/>
        <end position="349"/>
    </location>
</feature>
<keyword evidence="4 8" id="KW-0297">G-protein coupled receptor</keyword>
<dbReference type="Proteomes" id="UP001165740">
    <property type="component" value="Chromosome 1"/>
</dbReference>
<keyword evidence="14" id="KW-1185">Reference proteome</keyword>
<dbReference type="VEuPathDB" id="VectorBase:BGLAX_045010"/>
<dbReference type="PANTHER" id="PTHR24238">
    <property type="entry name" value="G-PROTEIN COUPLED RECEPTOR"/>
    <property type="match status" value="1"/>
</dbReference>
<dbReference type="GO" id="GO:0016020">
    <property type="term" value="C:membrane"/>
    <property type="evidence" value="ECO:0007669"/>
    <property type="project" value="UniProtKB-SubCell"/>
</dbReference>
<feature type="compositionally biased region" description="Basic residues" evidence="9">
    <location>
        <begin position="310"/>
        <end position="319"/>
    </location>
</feature>
<dbReference type="SUPFAM" id="SSF81321">
    <property type="entry name" value="Family A G protein-coupled receptor-like"/>
    <property type="match status" value="1"/>
</dbReference>
<dbReference type="STRING" id="6526.A0A2C9KT32"/>
<keyword evidence="3 10" id="KW-1133">Transmembrane helix</keyword>
<evidence type="ECO:0000256" key="2">
    <source>
        <dbReference type="ARBA" id="ARBA00022692"/>
    </source>
</evidence>
<evidence type="ECO:0000313" key="15">
    <source>
        <dbReference type="RefSeq" id="XP_013094854.1"/>
    </source>
</evidence>
<evidence type="ECO:0000256" key="8">
    <source>
        <dbReference type="RuleBase" id="RU000688"/>
    </source>
</evidence>
<evidence type="ECO:0000259" key="11">
    <source>
        <dbReference type="PROSITE" id="PS50262"/>
    </source>
</evidence>
<dbReference type="InterPro" id="IPR000276">
    <property type="entry name" value="GPCR_Rhodpsn"/>
</dbReference>
<feature type="transmembrane region" description="Helical" evidence="10">
    <location>
        <begin position="210"/>
        <end position="233"/>
    </location>
</feature>
<dbReference type="RefSeq" id="XP_013094854.1">
    <property type="nucleotide sequence ID" value="XM_013239400.2"/>
</dbReference>
<evidence type="ECO:0000256" key="6">
    <source>
        <dbReference type="ARBA" id="ARBA00023170"/>
    </source>
</evidence>